<keyword evidence="6" id="KW-0812">Transmembrane</keyword>
<sequence>MGPLLPQNIPCVIKNTGNPSAPGSIIDGNVKSESLQVKGITNLDNLAMFNVSGPGMQGMVGMASRVFSAMSGAGISVIFNYSVFV</sequence>
<dbReference type="InterPro" id="IPR011147">
    <property type="entry name" value="Bifunc_Aspkin/hSer_DH"/>
</dbReference>
<keyword evidence="2" id="KW-0547">Nucleotide-binding</keyword>
<feature type="transmembrane region" description="Helical" evidence="6">
    <location>
        <begin position="66"/>
        <end position="84"/>
    </location>
</feature>
<dbReference type="GO" id="GO:0009090">
    <property type="term" value="P:homoserine biosynthetic process"/>
    <property type="evidence" value="ECO:0007669"/>
    <property type="project" value="TreeGrafter"/>
</dbReference>
<evidence type="ECO:0000256" key="4">
    <source>
        <dbReference type="ARBA" id="ARBA00022840"/>
    </source>
</evidence>
<evidence type="ECO:0000256" key="1">
    <source>
        <dbReference type="ARBA" id="ARBA00013059"/>
    </source>
</evidence>
<keyword evidence="3 8" id="KW-0808">Transferase</keyword>
<evidence type="ECO:0000313" key="9">
    <source>
        <dbReference type="Proteomes" id="UP000249936"/>
    </source>
</evidence>
<dbReference type="AlphaFoldDB" id="A0A2X1PV84"/>
<keyword evidence="5" id="KW-0521">NADP</keyword>
<dbReference type="GO" id="GO:0009067">
    <property type="term" value="P:aspartate family amino acid biosynthetic process"/>
    <property type="evidence" value="ECO:0007669"/>
    <property type="project" value="InterPro"/>
</dbReference>
<dbReference type="EC" id="2.7.2.4" evidence="1"/>
<accession>A0A2X1PV84</accession>
<dbReference type="EMBL" id="UASK01000004">
    <property type="protein sequence ID" value="SPX40983.1"/>
    <property type="molecule type" value="Genomic_DNA"/>
</dbReference>
<dbReference type="SUPFAM" id="SSF55021">
    <property type="entry name" value="ACT-like"/>
    <property type="match status" value="1"/>
</dbReference>
<dbReference type="PANTHER" id="PTHR43070">
    <property type="match status" value="1"/>
</dbReference>
<keyword evidence="4" id="KW-0067">ATP-binding</keyword>
<keyword evidence="6" id="KW-0472">Membrane</keyword>
<evidence type="ECO:0000256" key="2">
    <source>
        <dbReference type="ARBA" id="ARBA00022741"/>
    </source>
</evidence>
<proteinExistence type="predicted"/>
<dbReference type="PANTHER" id="PTHR43070:SF3">
    <property type="entry name" value="HOMOSERINE DEHYDROGENASE"/>
    <property type="match status" value="1"/>
</dbReference>
<evidence type="ECO:0000313" key="8">
    <source>
        <dbReference type="EMBL" id="SPX40983.1"/>
    </source>
</evidence>
<evidence type="ECO:0000256" key="3">
    <source>
        <dbReference type="ARBA" id="ARBA00022777"/>
    </source>
</evidence>
<evidence type="ECO:0000259" key="7">
    <source>
        <dbReference type="Pfam" id="PF22468"/>
    </source>
</evidence>
<dbReference type="Pfam" id="PF22468">
    <property type="entry name" value="ACT_9"/>
    <property type="match status" value="1"/>
</dbReference>
<gene>
    <name evidence="8" type="primary">thrA_3</name>
    <name evidence="8" type="ORF">NCTC11872_00566</name>
</gene>
<organism evidence="8 9">
    <name type="scientific">Haemophilus influenzae</name>
    <dbReference type="NCBI Taxonomy" id="727"/>
    <lineage>
        <taxon>Bacteria</taxon>
        <taxon>Pseudomonadati</taxon>
        <taxon>Pseudomonadota</taxon>
        <taxon>Gammaproteobacteria</taxon>
        <taxon>Pasteurellales</taxon>
        <taxon>Pasteurellaceae</taxon>
        <taxon>Haemophilus</taxon>
    </lineage>
</organism>
<feature type="domain" description="Aspartokinase ACT" evidence="7">
    <location>
        <begin position="50"/>
        <end position="78"/>
    </location>
</feature>
<dbReference type="GO" id="GO:0005524">
    <property type="term" value="F:ATP binding"/>
    <property type="evidence" value="ECO:0007669"/>
    <property type="project" value="UniProtKB-KW"/>
</dbReference>
<keyword evidence="3 8" id="KW-0418">Kinase</keyword>
<dbReference type="Proteomes" id="UP000249936">
    <property type="component" value="Unassembled WGS sequence"/>
</dbReference>
<dbReference type="InterPro" id="IPR054352">
    <property type="entry name" value="ACT_Aspartokinase"/>
</dbReference>
<reference evidence="8 9" key="1">
    <citation type="submission" date="2018-06" db="EMBL/GenBank/DDBJ databases">
        <authorList>
            <consortium name="Pathogen Informatics"/>
            <person name="Doyle S."/>
        </authorList>
    </citation>
    <scope>NUCLEOTIDE SEQUENCE [LARGE SCALE GENOMIC DNA]</scope>
    <source>
        <strain evidence="8 9">NCTC11872</strain>
    </source>
</reference>
<dbReference type="InterPro" id="IPR045865">
    <property type="entry name" value="ACT-like_dom_sf"/>
</dbReference>
<name>A0A2X1PV84_HAEIF</name>
<dbReference type="GO" id="GO:0004072">
    <property type="term" value="F:aspartate kinase activity"/>
    <property type="evidence" value="ECO:0007669"/>
    <property type="project" value="UniProtKB-EC"/>
</dbReference>
<dbReference type="Gene3D" id="3.30.70.260">
    <property type="match status" value="1"/>
</dbReference>
<evidence type="ECO:0000256" key="6">
    <source>
        <dbReference type="SAM" id="Phobius"/>
    </source>
</evidence>
<keyword evidence="6" id="KW-1133">Transmembrane helix</keyword>
<protein>
    <recommendedName>
        <fullName evidence="1">aspartate kinase</fullName>
        <ecNumber evidence="1">2.7.2.4</ecNumber>
    </recommendedName>
</protein>
<dbReference type="GO" id="GO:0004412">
    <property type="term" value="F:homoserine dehydrogenase activity"/>
    <property type="evidence" value="ECO:0007669"/>
    <property type="project" value="InterPro"/>
</dbReference>
<evidence type="ECO:0000256" key="5">
    <source>
        <dbReference type="ARBA" id="ARBA00022857"/>
    </source>
</evidence>